<dbReference type="eggNOG" id="KOG4658">
    <property type="taxonomic scope" value="Eukaryota"/>
</dbReference>
<organism evidence="2 3">
    <name type="scientific">Populus trichocarpa</name>
    <name type="common">Western balsam poplar</name>
    <name type="synonym">Populus balsamifera subsp. trichocarpa</name>
    <dbReference type="NCBI Taxonomy" id="3694"/>
    <lineage>
        <taxon>Eukaryota</taxon>
        <taxon>Viridiplantae</taxon>
        <taxon>Streptophyta</taxon>
        <taxon>Embryophyta</taxon>
        <taxon>Tracheophyta</taxon>
        <taxon>Spermatophyta</taxon>
        <taxon>Magnoliopsida</taxon>
        <taxon>eudicotyledons</taxon>
        <taxon>Gunneridae</taxon>
        <taxon>Pentapetalae</taxon>
        <taxon>rosids</taxon>
        <taxon>fabids</taxon>
        <taxon>Malpighiales</taxon>
        <taxon>Salicaceae</taxon>
        <taxon>Saliceae</taxon>
        <taxon>Populus</taxon>
    </lineage>
</organism>
<reference evidence="2 3" key="1">
    <citation type="journal article" date="2006" name="Science">
        <title>The genome of black cottonwood, Populus trichocarpa (Torr. &amp; Gray).</title>
        <authorList>
            <person name="Tuskan G.A."/>
            <person name="Difazio S."/>
            <person name="Jansson S."/>
            <person name="Bohlmann J."/>
            <person name="Grigoriev I."/>
            <person name="Hellsten U."/>
            <person name="Putnam N."/>
            <person name="Ralph S."/>
            <person name="Rombauts S."/>
            <person name="Salamov A."/>
            <person name="Schein J."/>
            <person name="Sterck L."/>
            <person name="Aerts A."/>
            <person name="Bhalerao R.R."/>
            <person name="Bhalerao R.P."/>
            <person name="Blaudez D."/>
            <person name="Boerjan W."/>
            <person name="Brun A."/>
            <person name="Brunner A."/>
            <person name="Busov V."/>
            <person name="Campbell M."/>
            <person name="Carlson J."/>
            <person name="Chalot M."/>
            <person name="Chapman J."/>
            <person name="Chen G.L."/>
            <person name="Cooper D."/>
            <person name="Coutinho P.M."/>
            <person name="Couturier J."/>
            <person name="Covert S."/>
            <person name="Cronk Q."/>
            <person name="Cunningham R."/>
            <person name="Davis J."/>
            <person name="Degroeve S."/>
            <person name="Dejardin A."/>
            <person name="Depamphilis C."/>
            <person name="Detter J."/>
            <person name="Dirks B."/>
            <person name="Dubchak I."/>
            <person name="Duplessis S."/>
            <person name="Ehlting J."/>
            <person name="Ellis B."/>
            <person name="Gendler K."/>
            <person name="Goodstein D."/>
            <person name="Gribskov M."/>
            <person name="Grimwood J."/>
            <person name="Groover A."/>
            <person name="Gunter L."/>
            <person name="Hamberger B."/>
            <person name="Heinze B."/>
            <person name="Helariutta Y."/>
            <person name="Henrissat B."/>
            <person name="Holligan D."/>
            <person name="Holt R."/>
            <person name="Huang W."/>
            <person name="Islam-Faridi N."/>
            <person name="Jones S."/>
            <person name="Jones-Rhoades M."/>
            <person name="Jorgensen R."/>
            <person name="Joshi C."/>
            <person name="Kangasjarvi J."/>
            <person name="Karlsson J."/>
            <person name="Kelleher C."/>
            <person name="Kirkpatrick R."/>
            <person name="Kirst M."/>
            <person name="Kohler A."/>
            <person name="Kalluri U."/>
            <person name="Larimer F."/>
            <person name="Leebens-Mack J."/>
            <person name="Leple J.C."/>
            <person name="Locascio P."/>
            <person name="Lou Y."/>
            <person name="Lucas S."/>
            <person name="Martin F."/>
            <person name="Montanini B."/>
            <person name="Napoli C."/>
            <person name="Nelson D.R."/>
            <person name="Nelson C."/>
            <person name="Nieminen K."/>
            <person name="Nilsson O."/>
            <person name="Pereda V."/>
            <person name="Peter G."/>
            <person name="Philippe R."/>
            <person name="Pilate G."/>
            <person name="Poliakov A."/>
            <person name="Razumovskaya J."/>
            <person name="Richardson P."/>
            <person name="Rinaldi C."/>
            <person name="Ritland K."/>
            <person name="Rouze P."/>
            <person name="Ryaboy D."/>
            <person name="Schmutz J."/>
            <person name="Schrader J."/>
            <person name="Segerman B."/>
            <person name="Shin H."/>
            <person name="Siddiqui A."/>
            <person name="Sterky F."/>
            <person name="Terry A."/>
            <person name="Tsai C.J."/>
            <person name="Uberbacher E."/>
            <person name="Unneberg P."/>
            <person name="Vahala J."/>
            <person name="Wall K."/>
            <person name="Wessler S."/>
            <person name="Yang G."/>
            <person name="Yin T."/>
            <person name="Douglas C."/>
            <person name="Marra M."/>
            <person name="Sandberg G."/>
            <person name="Van de Peer Y."/>
            <person name="Rokhsar D."/>
        </authorList>
    </citation>
    <scope>NUCLEOTIDE SEQUENCE [LARGE SCALE GENOMIC DNA]</scope>
    <source>
        <strain evidence="3">cv. Nisqually</strain>
    </source>
</reference>
<dbReference type="Gene3D" id="3.80.10.10">
    <property type="entry name" value="Ribonuclease Inhibitor"/>
    <property type="match status" value="1"/>
</dbReference>
<dbReference type="PANTHER" id="PTHR47186:SF18">
    <property type="entry name" value="RX N-TERMINAL DOMAIN-CONTAINING PROTEIN"/>
    <property type="match status" value="1"/>
</dbReference>
<dbReference type="EMBL" id="CM009308">
    <property type="protein sequence ID" value="PNS90272.1"/>
    <property type="molecule type" value="Genomic_DNA"/>
</dbReference>
<dbReference type="AlphaFoldDB" id="B9IPS1"/>
<dbReference type="STRING" id="3694.B9IPS1"/>
<accession>B9IPS1</accession>
<dbReference type="InterPro" id="IPR032675">
    <property type="entry name" value="LRR_dom_sf"/>
</dbReference>
<feature type="domain" description="R13L1/DRL21-like LRR repeat region" evidence="1">
    <location>
        <begin position="23"/>
        <end position="153"/>
    </location>
</feature>
<dbReference type="Proteomes" id="UP000006729">
    <property type="component" value="Chromosome 19"/>
</dbReference>
<keyword evidence="3" id="KW-1185">Reference proteome</keyword>
<sequence length="261" mass="29662">MHRQVTCHNPSNIRKVINSDSIIKELKSLNGLGGQLSIYNLQEVKDKKEAEKANLRGKTKIYKLEFVWRSRRKCFKNDEEVLEALQSHSNLETLKIEHYGGEKLPCWLLMEIPSHGDSLLVNSLVNLKFIDCKSCELPMLGRLPRLKSLEIDGLDNVRATDMEFYRSTGFSETMAVFPALKKLSLRRMVNLVEWMVPAVGEGHSVVFPCLEELSIMSCPLLASFSLNVSSLAQLEICFCDELKYLFMECSASTPLEDLTIK</sequence>
<dbReference type="HOGENOM" id="CLU_1067109_0_0_1"/>
<dbReference type="PANTHER" id="PTHR47186">
    <property type="entry name" value="LEUCINE-RICH REPEAT-CONTAINING PROTEIN 57"/>
    <property type="match status" value="1"/>
</dbReference>
<name>B9IPS1_POPTR</name>
<dbReference type="Pfam" id="PF25019">
    <property type="entry name" value="LRR_R13L1-DRL21"/>
    <property type="match status" value="1"/>
</dbReference>
<evidence type="ECO:0000259" key="1">
    <source>
        <dbReference type="Pfam" id="PF25019"/>
    </source>
</evidence>
<proteinExistence type="predicted"/>
<evidence type="ECO:0000313" key="3">
    <source>
        <dbReference type="Proteomes" id="UP000006729"/>
    </source>
</evidence>
<dbReference type="SUPFAM" id="SSF52058">
    <property type="entry name" value="L domain-like"/>
    <property type="match status" value="1"/>
</dbReference>
<dbReference type="InParanoid" id="B9IPS1"/>
<dbReference type="InterPro" id="IPR056789">
    <property type="entry name" value="LRR_R13L1-DRL21"/>
</dbReference>
<protein>
    <recommendedName>
        <fullName evidence="1">R13L1/DRL21-like LRR repeat region domain-containing protein</fullName>
    </recommendedName>
</protein>
<gene>
    <name evidence="2" type="ORF">POPTR_019G037100</name>
</gene>
<evidence type="ECO:0000313" key="2">
    <source>
        <dbReference type="EMBL" id="PNS90272.1"/>
    </source>
</evidence>